<proteinExistence type="predicted"/>
<dbReference type="GO" id="GO:0000466">
    <property type="term" value="P:maturation of 5.8S rRNA from tricistronic rRNA transcript (SSU-rRNA, 5.8S rRNA, LSU-rRNA)"/>
    <property type="evidence" value="ECO:0007669"/>
    <property type="project" value="TreeGrafter"/>
</dbReference>
<dbReference type="EMBL" id="BRPK01000001">
    <property type="protein sequence ID" value="GLB33183.1"/>
    <property type="molecule type" value="Genomic_DNA"/>
</dbReference>
<evidence type="ECO:0000259" key="3">
    <source>
        <dbReference type="Pfam" id="PF11707"/>
    </source>
</evidence>
<keyword evidence="5" id="KW-1185">Reference proteome</keyword>
<feature type="domain" description="URB1 N-terminal" evidence="3">
    <location>
        <begin position="87"/>
        <end position="152"/>
    </location>
</feature>
<keyword evidence="2" id="KW-1133">Transmembrane helix</keyword>
<dbReference type="InterPro" id="IPR039844">
    <property type="entry name" value="URB1"/>
</dbReference>
<dbReference type="GO" id="GO:0005730">
    <property type="term" value="C:nucleolus"/>
    <property type="evidence" value="ECO:0007669"/>
    <property type="project" value="TreeGrafter"/>
</dbReference>
<feature type="region of interest" description="Disordered" evidence="1">
    <location>
        <begin position="1"/>
        <end position="25"/>
    </location>
</feature>
<dbReference type="Pfam" id="PF11707">
    <property type="entry name" value="Npa1"/>
    <property type="match status" value="3"/>
</dbReference>
<dbReference type="PANTHER" id="PTHR13500">
    <property type="entry name" value="NUCLEOLAR PRERIBOSOMAL-ASSOCIATED PROTEIN 1"/>
    <property type="match status" value="1"/>
</dbReference>
<comment type="caution">
    <text evidence="4">The sequence shown here is derived from an EMBL/GenBank/DDBJ whole genome shotgun (WGS) entry which is preliminary data.</text>
</comment>
<evidence type="ECO:0000256" key="2">
    <source>
        <dbReference type="SAM" id="Phobius"/>
    </source>
</evidence>
<sequence>MPAKSVKKATPAAAKRQKIDHEKPTRGFTSVEEISAALRSQNQEILVENLTALRNRLSIRPGENAISPQDERLLLAQRWMENVPGAHDIFGVWDSLTQRQNSIYALLVSILSSLLALLSSHYTFQALGQPIMKTLLTPTYMRRLNSYLGGTHAEEEVGPGVVWLGAQVALKLLNMRRKSKAEDASDALTKPDIRTFYILFMLSFVAPTLLRKSRRHPYPVVRKVLEVCWTGIWSDPKVKRTLKIGLFNEITISHLLKLYERVQPEGDDPDQIPADLVHHFLLASAPAPGLILANILKTLKVNEDPRQQELALKIMSACPELVSGFWAGAALTLEPRLSSKWIANIAFFARAATALQYLGKHLSLRQHEGSLFEGLQSPSGLVQHCTAIALSKCLAKYEEVLAVFRDVETSLEENEADGHGVKDGAMSKGSSGRPCPCYSRCPCCSAEPHTRGAPCGECGQAPVDVSSLFTDGVAEARFDVGKLLQNFSIEEEKVKAQEVSASDAATRLRRAPTSRSSIVEGQRSVCVVWENGLDIAKLPRSPTESVHGIRKPCNAHSPRAAPPTHPLGQHHVPGRPDRTAALADLPPDLAACPRTESPDGAPLTDERGGVIAFLDDCVQRCMKTPIGTSRTSIRSRMPTRRPRRRGQIRCPAQPLLMTVLEQLEVKVAKRLLTASDVLALASFFRKLVFRLAGKQQDLAFLNVVAASWMRCFTSSGCSLSSLLFRLRFDAK</sequence>
<keyword evidence="2" id="KW-0472">Membrane</keyword>
<accession>A0A9P3PD01</accession>
<dbReference type="AlphaFoldDB" id="A0A9P3PD01"/>
<dbReference type="InterPro" id="IPR021714">
    <property type="entry name" value="URB1_N"/>
</dbReference>
<reference evidence="4" key="1">
    <citation type="submission" date="2022-07" db="EMBL/GenBank/DDBJ databases">
        <title>The genome of Lyophyllum shimeji provides insight into the initial evolution of ectomycorrhizal fungal genome.</title>
        <authorList>
            <person name="Kobayashi Y."/>
            <person name="Shibata T."/>
            <person name="Hirakawa H."/>
            <person name="Shigenobu S."/>
            <person name="Nishiyama T."/>
            <person name="Yamada A."/>
            <person name="Hasebe M."/>
            <person name="Kawaguchi M."/>
        </authorList>
    </citation>
    <scope>NUCLEOTIDE SEQUENCE</scope>
    <source>
        <strain evidence="4">AT787</strain>
    </source>
</reference>
<evidence type="ECO:0000313" key="4">
    <source>
        <dbReference type="EMBL" id="GLB33183.1"/>
    </source>
</evidence>
<dbReference type="PANTHER" id="PTHR13500:SF0">
    <property type="entry name" value="NUCLEOLAR PRE-RIBOSOMAL-ASSOCIATED PROTEIN 1"/>
    <property type="match status" value="1"/>
</dbReference>
<organism evidence="4 5">
    <name type="scientific">Lyophyllum shimeji</name>
    <name type="common">Hon-shimeji</name>
    <name type="synonym">Tricholoma shimeji</name>
    <dbReference type="NCBI Taxonomy" id="47721"/>
    <lineage>
        <taxon>Eukaryota</taxon>
        <taxon>Fungi</taxon>
        <taxon>Dikarya</taxon>
        <taxon>Basidiomycota</taxon>
        <taxon>Agaricomycotina</taxon>
        <taxon>Agaricomycetes</taxon>
        <taxon>Agaricomycetidae</taxon>
        <taxon>Agaricales</taxon>
        <taxon>Tricholomatineae</taxon>
        <taxon>Lyophyllaceae</taxon>
        <taxon>Lyophyllum</taxon>
    </lineage>
</organism>
<gene>
    <name evidence="4" type="ORF">LshimejAT787_0100680</name>
</gene>
<evidence type="ECO:0000313" key="5">
    <source>
        <dbReference type="Proteomes" id="UP001063166"/>
    </source>
</evidence>
<feature type="domain" description="URB1 N-terminal" evidence="3">
    <location>
        <begin position="170"/>
        <end position="285"/>
    </location>
</feature>
<evidence type="ECO:0000256" key="1">
    <source>
        <dbReference type="SAM" id="MobiDB-lite"/>
    </source>
</evidence>
<name>A0A9P3PD01_LYOSH</name>
<dbReference type="Proteomes" id="UP001063166">
    <property type="component" value="Unassembled WGS sequence"/>
</dbReference>
<protein>
    <recommendedName>
        <fullName evidence="3">URB1 N-terminal domain-containing protein</fullName>
    </recommendedName>
</protein>
<keyword evidence="2" id="KW-0812">Transmembrane</keyword>
<feature type="transmembrane region" description="Helical" evidence="2">
    <location>
        <begin position="103"/>
        <end position="124"/>
    </location>
</feature>
<dbReference type="GO" id="GO:0000463">
    <property type="term" value="P:maturation of LSU-rRNA from tricistronic rRNA transcript (SSU-rRNA, 5.8S rRNA, LSU-rRNA)"/>
    <property type="evidence" value="ECO:0007669"/>
    <property type="project" value="TreeGrafter"/>
</dbReference>
<feature type="domain" description="URB1 N-terminal" evidence="3">
    <location>
        <begin position="291"/>
        <end position="344"/>
    </location>
</feature>
<dbReference type="OrthoDB" id="72892at2759"/>